<dbReference type="SMART" id="SM00421">
    <property type="entry name" value="HTH_LUXR"/>
    <property type="match status" value="1"/>
</dbReference>
<dbReference type="Proteomes" id="UP000190341">
    <property type="component" value="Unassembled WGS sequence"/>
</dbReference>
<dbReference type="SUPFAM" id="SSF46894">
    <property type="entry name" value="C-terminal effector domain of the bipartite response regulators"/>
    <property type="match status" value="1"/>
</dbReference>
<dbReference type="Gene3D" id="3.40.50.2300">
    <property type="match status" value="1"/>
</dbReference>
<organism evidence="6 7">
    <name type="scientific">Pseudoxanthomonas indica</name>
    <dbReference type="NCBI Taxonomy" id="428993"/>
    <lineage>
        <taxon>Bacteria</taxon>
        <taxon>Pseudomonadati</taxon>
        <taxon>Pseudomonadota</taxon>
        <taxon>Gammaproteobacteria</taxon>
        <taxon>Lysobacterales</taxon>
        <taxon>Lysobacteraceae</taxon>
        <taxon>Pseudoxanthomonas</taxon>
    </lineage>
</organism>
<evidence type="ECO:0000256" key="3">
    <source>
        <dbReference type="ARBA" id="ARBA00023163"/>
    </source>
</evidence>
<dbReference type="CDD" id="cd06170">
    <property type="entry name" value="LuxR_C_like"/>
    <property type="match status" value="1"/>
</dbReference>
<dbReference type="GO" id="GO:0006355">
    <property type="term" value="P:regulation of DNA-templated transcription"/>
    <property type="evidence" value="ECO:0007669"/>
    <property type="project" value="InterPro"/>
</dbReference>
<name>A0A1T5KWR8_9GAMM</name>
<feature type="region of interest" description="Disordered" evidence="4">
    <location>
        <begin position="1"/>
        <end position="20"/>
    </location>
</feature>
<evidence type="ECO:0000256" key="4">
    <source>
        <dbReference type="SAM" id="MobiDB-lite"/>
    </source>
</evidence>
<keyword evidence="1" id="KW-0805">Transcription regulation</keyword>
<dbReference type="RefSeq" id="WP_079724332.1">
    <property type="nucleotide sequence ID" value="NZ_BMCL01000002.1"/>
</dbReference>
<dbReference type="PANTHER" id="PTHR44688">
    <property type="entry name" value="DNA-BINDING TRANSCRIPTIONAL ACTIVATOR DEVR_DOSR"/>
    <property type="match status" value="1"/>
</dbReference>
<proteinExistence type="predicted"/>
<reference evidence="6 7" key="1">
    <citation type="submission" date="2017-02" db="EMBL/GenBank/DDBJ databases">
        <authorList>
            <person name="Peterson S.W."/>
        </authorList>
    </citation>
    <scope>NUCLEOTIDE SEQUENCE [LARGE SCALE GENOMIC DNA]</scope>
    <source>
        <strain evidence="6 7">P15</strain>
    </source>
</reference>
<dbReference type="OrthoDB" id="185403at2"/>
<evidence type="ECO:0000313" key="6">
    <source>
        <dbReference type="EMBL" id="SKC67905.1"/>
    </source>
</evidence>
<evidence type="ECO:0000256" key="1">
    <source>
        <dbReference type="ARBA" id="ARBA00023015"/>
    </source>
</evidence>
<dbReference type="STRING" id="428993.SAMN06296058_2113"/>
<dbReference type="PROSITE" id="PS50043">
    <property type="entry name" value="HTH_LUXR_2"/>
    <property type="match status" value="1"/>
</dbReference>
<feature type="compositionally biased region" description="Pro residues" evidence="4">
    <location>
        <begin position="1"/>
        <end position="11"/>
    </location>
</feature>
<sequence length="236" mass="25354">MPARQPSPSPPAGTVTASQPDPAPRILVAVDKPLIRHGLIRVIEAMQLQAQLQTSDNVHSTRELLQDPGCTILLIDAAQAAALGETGLAGVARCRILLVTAREHAGERALTGQAQACGMLREAEMQATMEALLRTLDRCSVQVAQPDCCGLCLARQTWQPAPLPLSPRERQVFLSIGAGRGPREIAAELQISVKTVESHREKIKHKLLLDSGDALLHAAVRWRDGYGLHEVESASG</sequence>
<gene>
    <name evidence="6" type="ORF">SAMN06296058_2113</name>
</gene>
<keyword evidence="2 6" id="KW-0238">DNA-binding</keyword>
<dbReference type="InterPro" id="IPR000792">
    <property type="entry name" value="Tscrpt_reg_LuxR_C"/>
</dbReference>
<dbReference type="InterPro" id="IPR016032">
    <property type="entry name" value="Sig_transdc_resp-reg_C-effctor"/>
</dbReference>
<evidence type="ECO:0000256" key="2">
    <source>
        <dbReference type="ARBA" id="ARBA00023125"/>
    </source>
</evidence>
<keyword evidence="3" id="KW-0804">Transcription</keyword>
<dbReference type="EMBL" id="FUZV01000001">
    <property type="protein sequence ID" value="SKC67905.1"/>
    <property type="molecule type" value="Genomic_DNA"/>
</dbReference>
<accession>A0A1T5KWR8</accession>
<feature type="domain" description="HTH luxR-type" evidence="5">
    <location>
        <begin position="161"/>
        <end position="223"/>
    </location>
</feature>
<protein>
    <submittedName>
        <fullName evidence="6">DNA-binding response regulator, NarL/FixJ family, contains REC and HTH domains</fullName>
    </submittedName>
</protein>
<evidence type="ECO:0000259" key="5">
    <source>
        <dbReference type="PROSITE" id="PS50043"/>
    </source>
</evidence>
<dbReference type="Pfam" id="PF00196">
    <property type="entry name" value="GerE"/>
    <property type="match status" value="1"/>
</dbReference>
<keyword evidence="7" id="KW-1185">Reference proteome</keyword>
<dbReference type="PANTHER" id="PTHR44688:SF16">
    <property type="entry name" value="DNA-BINDING TRANSCRIPTIONAL ACTIVATOR DEVR_DOSR"/>
    <property type="match status" value="1"/>
</dbReference>
<evidence type="ECO:0000313" key="7">
    <source>
        <dbReference type="Proteomes" id="UP000190341"/>
    </source>
</evidence>
<dbReference type="GO" id="GO:0003677">
    <property type="term" value="F:DNA binding"/>
    <property type="evidence" value="ECO:0007669"/>
    <property type="project" value="UniProtKB-KW"/>
</dbReference>
<dbReference type="PRINTS" id="PR00038">
    <property type="entry name" value="HTHLUXR"/>
</dbReference>
<dbReference type="AlphaFoldDB" id="A0A1T5KWR8"/>